<proteinExistence type="predicted"/>
<gene>
    <name evidence="1" type="ORF">CDAR_118351</name>
</gene>
<dbReference type="Proteomes" id="UP001054837">
    <property type="component" value="Unassembled WGS sequence"/>
</dbReference>
<comment type="caution">
    <text evidence="1">The sequence shown here is derived from an EMBL/GenBank/DDBJ whole genome shotgun (WGS) entry which is preliminary data.</text>
</comment>
<name>A0AAV4UAR4_9ARAC</name>
<evidence type="ECO:0000313" key="2">
    <source>
        <dbReference type="Proteomes" id="UP001054837"/>
    </source>
</evidence>
<sequence length="63" mass="7192">MGTLHQMQAKSEDCPRTTEFGFKFDETNVSMLMSGFMLVLVYAVGHKDLVEKWVPDLFHTALL</sequence>
<evidence type="ECO:0000313" key="1">
    <source>
        <dbReference type="EMBL" id="GIY54880.1"/>
    </source>
</evidence>
<keyword evidence="2" id="KW-1185">Reference proteome</keyword>
<dbReference type="EMBL" id="BPLQ01010988">
    <property type="protein sequence ID" value="GIY54880.1"/>
    <property type="molecule type" value="Genomic_DNA"/>
</dbReference>
<protein>
    <submittedName>
        <fullName evidence="1">Uncharacterized protein</fullName>
    </submittedName>
</protein>
<feature type="non-terminal residue" evidence="1">
    <location>
        <position position="63"/>
    </location>
</feature>
<organism evidence="1 2">
    <name type="scientific">Caerostris darwini</name>
    <dbReference type="NCBI Taxonomy" id="1538125"/>
    <lineage>
        <taxon>Eukaryota</taxon>
        <taxon>Metazoa</taxon>
        <taxon>Ecdysozoa</taxon>
        <taxon>Arthropoda</taxon>
        <taxon>Chelicerata</taxon>
        <taxon>Arachnida</taxon>
        <taxon>Araneae</taxon>
        <taxon>Araneomorphae</taxon>
        <taxon>Entelegynae</taxon>
        <taxon>Araneoidea</taxon>
        <taxon>Araneidae</taxon>
        <taxon>Caerostris</taxon>
    </lineage>
</organism>
<dbReference type="AlphaFoldDB" id="A0AAV4UAR4"/>
<accession>A0AAV4UAR4</accession>
<reference evidence="1 2" key="1">
    <citation type="submission" date="2021-06" db="EMBL/GenBank/DDBJ databases">
        <title>Caerostris darwini draft genome.</title>
        <authorList>
            <person name="Kono N."/>
            <person name="Arakawa K."/>
        </authorList>
    </citation>
    <scope>NUCLEOTIDE SEQUENCE [LARGE SCALE GENOMIC DNA]</scope>
</reference>